<proteinExistence type="inferred from homology"/>
<dbReference type="CDD" id="cd11386">
    <property type="entry name" value="MCP_signal"/>
    <property type="match status" value="1"/>
</dbReference>
<evidence type="ECO:0000256" key="5">
    <source>
        <dbReference type="SAM" id="Phobius"/>
    </source>
</evidence>
<feature type="domain" description="HAMP" evidence="7">
    <location>
        <begin position="165"/>
        <end position="219"/>
    </location>
</feature>
<dbReference type="Gene3D" id="1.10.287.950">
    <property type="entry name" value="Methyl-accepting chemotaxis protein"/>
    <property type="match status" value="1"/>
</dbReference>
<comment type="similarity">
    <text evidence="3">Belongs to the methyl-accepting chemotaxis (MCP) protein family.</text>
</comment>
<dbReference type="InterPro" id="IPR004090">
    <property type="entry name" value="Chemotax_Me-accpt_rcpt"/>
</dbReference>
<keyword evidence="5" id="KW-1133">Transmembrane helix</keyword>
<evidence type="ECO:0000256" key="4">
    <source>
        <dbReference type="PROSITE-ProRule" id="PRU00284"/>
    </source>
</evidence>
<name>A0ABY0BXX5_9GAMM</name>
<evidence type="ECO:0000313" key="8">
    <source>
        <dbReference type="EMBL" id="RUO29021.1"/>
    </source>
</evidence>
<dbReference type="PANTHER" id="PTHR32089">
    <property type="entry name" value="METHYL-ACCEPTING CHEMOTAXIS PROTEIN MCPB"/>
    <property type="match status" value="1"/>
</dbReference>
<dbReference type="Pfam" id="PF00015">
    <property type="entry name" value="MCPsignal"/>
    <property type="match status" value="1"/>
</dbReference>
<accession>A0ABY0BXX5</accession>
<feature type="domain" description="Methyl-accepting transducer" evidence="6">
    <location>
        <begin position="224"/>
        <end position="460"/>
    </location>
</feature>
<evidence type="ECO:0000256" key="2">
    <source>
        <dbReference type="ARBA" id="ARBA00023224"/>
    </source>
</evidence>
<sequence>MGKFFHGLTFKLLVLVVIVGSVPLSILGGFTFFMTKANMEQSLEQQLMFAAEDAATRARQLVQVSPDALATADSRARLTEQMQLASLGQQGRIRLIETSNAEIPDYHAVASVPLGSAAQLNQWKVQALLPEDALYAPVRQLNLVMWTLWVIAFITALSIGYAFARRLLRPLHALLERLTNIASGDADLTQHLEVSGEDEFAQVAAAFNRFIANLRSVVGELASTSQTLASQAQQSMHNAEQSQQALTRQHNQVDMVATAMNEMTTTVHEVAQNTQEASHSANAAISATDEGHDVVDATIRSIGNLANEVEQAAKVITALKEESVSISGILDAIRSIADQTNLLALNAAIEAARAGEAGRGFAVVADEVRTLAIRVSEATDEIHSMITKLQKSSDDAVAVMDRGQEQAAQSVSDAEQTGLALQRIREAIYQINDMNAQVAAASEEQSTVAEDINRNVVTISELAYETATQSNEVATASEQLNQLAETLQAIVRRFKY</sequence>
<dbReference type="Proteomes" id="UP000287410">
    <property type="component" value="Unassembled WGS sequence"/>
</dbReference>
<dbReference type="SMART" id="SM00283">
    <property type="entry name" value="MA"/>
    <property type="match status" value="1"/>
</dbReference>
<gene>
    <name evidence="8" type="ORF">CWE12_12110</name>
</gene>
<dbReference type="PROSITE" id="PS50885">
    <property type="entry name" value="HAMP"/>
    <property type="match status" value="1"/>
</dbReference>
<dbReference type="SMART" id="SM00304">
    <property type="entry name" value="HAMP"/>
    <property type="match status" value="2"/>
</dbReference>
<dbReference type="RefSeq" id="WP_126789959.1">
    <property type="nucleotide sequence ID" value="NZ_PIPN01000005.1"/>
</dbReference>
<comment type="caution">
    <text evidence="8">The sequence shown here is derived from an EMBL/GenBank/DDBJ whole genome shotgun (WGS) entry which is preliminary data.</text>
</comment>
<comment type="subcellular location">
    <subcellularLocation>
        <location evidence="1">Membrane</location>
    </subcellularLocation>
</comment>
<dbReference type="InterPro" id="IPR003660">
    <property type="entry name" value="HAMP_dom"/>
</dbReference>
<evidence type="ECO:0000259" key="7">
    <source>
        <dbReference type="PROSITE" id="PS50885"/>
    </source>
</evidence>
<dbReference type="PANTHER" id="PTHR32089:SF112">
    <property type="entry name" value="LYSOZYME-LIKE PROTEIN-RELATED"/>
    <property type="match status" value="1"/>
</dbReference>
<evidence type="ECO:0000259" key="6">
    <source>
        <dbReference type="PROSITE" id="PS50111"/>
    </source>
</evidence>
<dbReference type="InterPro" id="IPR004089">
    <property type="entry name" value="MCPsignal_dom"/>
</dbReference>
<evidence type="ECO:0000256" key="3">
    <source>
        <dbReference type="ARBA" id="ARBA00029447"/>
    </source>
</evidence>
<feature type="transmembrane region" description="Helical" evidence="5">
    <location>
        <begin position="143"/>
        <end position="164"/>
    </location>
</feature>
<keyword evidence="2 4" id="KW-0807">Transducer</keyword>
<feature type="transmembrane region" description="Helical" evidence="5">
    <location>
        <begin position="12"/>
        <end position="34"/>
    </location>
</feature>
<dbReference type="PROSITE" id="PS50111">
    <property type="entry name" value="CHEMOTAXIS_TRANSDUC_2"/>
    <property type="match status" value="1"/>
</dbReference>
<protein>
    <submittedName>
        <fullName evidence="8">Methyl-accepting chemotaxis protein</fullName>
    </submittedName>
</protein>
<evidence type="ECO:0000256" key="1">
    <source>
        <dbReference type="ARBA" id="ARBA00004370"/>
    </source>
</evidence>
<dbReference type="Pfam" id="PF00672">
    <property type="entry name" value="HAMP"/>
    <property type="match status" value="1"/>
</dbReference>
<keyword evidence="5" id="KW-0472">Membrane</keyword>
<organism evidence="8 9">
    <name type="scientific">Aliidiomarina sedimenti</name>
    <dbReference type="NCBI Taxonomy" id="1933879"/>
    <lineage>
        <taxon>Bacteria</taxon>
        <taxon>Pseudomonadati</taxon>
        <taxon>Pseudomonadota</taxon>
        <taxon>Gammaproteobacteria</taxon>
        <taxon>Alteromonadales</taxon>
        <taxon>Idiomarinaceae</taxon>
        <taxon>Aliidiomarina</taxon>
    </lineage>
</organism>
<dbReference type="CDD" id="cd06225">
    <property type="entry name" value="HAMP"/>
    <property type="match status" value="1"/>
</dbReference>
<keyword evidence="9" id="KW-1185">Reference proteome</keyword>
<evidence type="ECO:0000313" key="9">
    <source>
        <dbReference type="Proteomes" id="UP000287410"/>
    </source>
</evidence>
<keyword evidence="5" id="KW-0812">Transmembrane</keyword>
<dbReference type="SUPFAM" id="SSF58104">
    <property type="entry name" value="Methyl-accepting chemotaxis protein (MCP) signaling domain"/>
    <property type="match status" value="1"/>
</dbReference>
<dbReference type="PRINTS" id="PR00260">
    <property type="entry name" value="CHEMTRNSDUCR"/>
</dbReference>
<dbReference type="EMBL" id="PIPN01000005">
    <property type="protein sequence ID" value="RUO29021.1"/>
    <property type="molecule type" value="Genomic_DNA"/>
</dbReference>
<reference evidence="8 9" key="1">
    <citation type="journal article" date="2018" name="Front. Microbiol.">
        <title>Genome-Based Analysis Reveals the Taxonomy and Diversity of the Family Idiomarinaceae.</title>
        <authorList>
            <person name="Liu Y."/>
            <person name="Lai Q."/>
            <person name="Shao Z."/>
        </authorList>
    </citation>
    <scope>NUCLEOTIDE SEQUENCE [LARGE SCALE GENOMIC DNA]</scope>
    <source>
        <strain evidence="8 9">GBSy1</strain>
    </source>
</reference>